<dbReference type="Pfam" id="PF09723">
    <property type="entry name" value="Zn_ribbon_8"/>
    <property type="match status" value="1"/>
</dbReference>
<sequence>MPTYEYRCEKCGDFEKEQSIKDAPLQKCPTCGSPVRRLISPNVGLVFKGSGFHITDYVHKDEKKHSTVENIGEKAGKAESSSTSADTKTEKKAG</sequence>
<protein>
    <submittedName>
        <fullName evidence="3">Zinc ribbon domain-containing protein</fullName>
    </submittedName>
</protein>
<keyword evidence="4" id="KW-1185">Reference proteome</keyword>
<organism evidence="3 4">
    <name type="scientific">Biomaibacter acetigenes</name>
    <dbReference type="NCBI Taxonomy" id="2316383"/>
    <lineage>
        <taxon>Bacteria</taxon>
        <taxon>Bacillati</taxon>
        <taxon>Bacillota</taxon>
        <taxon>Clostridia</taxon>
        <taxon>Thermosediminibacterales</taxon>
        <taxon>Tepidanaerobacteraceae</taxon>
        <taxon>Biomaibacter</taxon>
    </lineage>
</organism>
<dbReference type="PANTHER" id="PTHR34404">
    <property type="entry name" value="REGULATORY PROTEIN, FMDB FAMILY"/>
    <property type="match status" value="1"/>
</dbReference>
<reference evidence="3 4" key="1">
    <citation type="submission" date="2018-10" db="EMBL/GenBank/DDBJ databases">
        <authorList>
            <person name="Zhang X."/>
        </authorList>
    </citation>
    <scope>NUCLEOTIDE SEQUENCE [LARGE SCALE GENOMIC DNA]</scope>
    <source>
        <strain evidence="3 4">SK-G1</strain>
    </source>
</reference>
<gene>
    <name evidence="3" type="ORF">D2962_06610</name>
</gene>
<evidence type="ECO:0000313" key="3">
    <source>
        <dbReference type="EMBL" id="AYO30334.1"/>
    </source>
</evidence>
<feature type="region of interest" description="Disordered" evidence="1">
    <location>
        <begin position="62"/>
        <end position="94"/>
    </location>
</feature>
<evidence type="ECO:0000313" key="4">
    <source>
        <dbReference type="Proteomes" id="UP000280960"/>
    </source>
</evidence>
<dbReference type="SMART" id="SM00834">
    <property type="entry name" value="CxxC_CXXC_SSSS"/>
    <property type="match status" value="1"/>
</dbReference>
<dbReference type="NCBIfam" id="TIGR02605">
    <property type="entry name" value="CxxC_CxxC_SSSS"/>
    <property type="match status" value="1"/>
</dbReference>
<evidence type="ECO:0000256" key="1">
    <source>
        <dbReference type="SAM" id="MobiDB-lite"/>
    </source>
</evidence>
<dbReference type="RefSeq" id="WP_122014544.1">
    <property type="nucleotide sequence ID" value="NZ_CP033169.1"/>
</dbReference>
<dbReference type="KEGG" id="bacg:D2962_06610"/>
<dbReference type="Proteomes" id="UP000280960">
    <property type="component" value="Chromosome"/>
</dbReference>
<name>A0A3G2R491_9FIRM</name>
<accession>A0A3G2R491</accession>
<dbReference type="InterPro" id="IPR013429">
    <property type="entry name" value="Regulatory_FmdB_Zinc_ribbon"/>
</dbReference>
<dbReference type="AlphaFoldDB" id="A0A3G2R491"/>
<evidence type="ECO:0000259" key="2">
    <source>
        <dbReference type="SMART" id="SM00834"/>
    </source>
</evidence>
<feature type="compositionally biased region" description="Basic and acidic residues" evidence="1">
    <location>
        <begin position="62"/>
        <end position="77"/>
    </location>
</feature>
<feature type="domain" description="Putative regulatory protein FmdB zinc ribbon" evidence="2">
    <location>
        <begin position="1"/>
        <end position="40"/>
    </location>
</feature>
<dbReference type="PANTHER" id="PTHR34404:SF2">
    <property type="entry name" value="CONSERVED SERINE RICH PROTEIN"/>
    <property type="match status" value="1"/>
</dbReference>
<dbReference type="EMBL" id="CP033169">
    <property type="protein sequence ID" value="AYO30334.1"/>
    <property type="molecule type" value="Genomic_DNA"/>
</dbReference>
<proteinExistence type="predicted"/>